<dbReference type="Ensembl" id="ENSCSAVT00000003874.1">
    <property type="protein sequence ID" value="ENSCSAVP00000003817.1"/>
    <property type="gene ID" value="ENSCSAVG00000002259.1"/>
</dbReference>
<dbReference type="CDD" id="cd12100">
    <property type="entry name" value="DD_CABYR_SP17"/>
    <property type="match status" value="1"/>
</dbReference>
<accession>H2YER9</accession>
<keyword evidence="4" id="KW-1185">Reference proteome</keyword>
<protein>
    <recommendedName>
        <fullName evidence="2">RIIa domain-containing protein</fullName>
    </recommendedName>
</protein>
<dbReference type="SMART" id="SM00394">
    <property type="entry name" value="RIIa"/>
    <property type="match status" value="1"/>
</dbReference>
<evidence type="ECO:0000313" key="4">
    <source>
        <dbReference type="Proteomes" id="UP000007875"/>
    </source>
</evidence>
<reference evidence="3" key="3">
    <citation type="submission" date="2025-09" db="UniProtKB">
        <authorList>
            <consortium name="Ensembl"/>
        </authorList>
    </citation>
    <scope>IDENTIFICATION</scope>
</reference>
<dbReference type="InterPro" id="IPR047579">
    <property type="entry name" value="DD_CABYR_SP17"/>
</dbReference>
<feature type="compositionally biased region" description="Polar residues" evidence="1">
    <location>
        <begin position="190"/>
        <end position="204"/>
    </location>
</feature>
<dbReference type="OMA" id="HFRTGIR"/>
<evidence type="ECO:0000259" key="2">
    <source>
        <dbReference type="SMART" id="SM00394"/>
    </source>
</evidence>
<dbReference type="PROSITE" id="PS50096">
    <property type="entry name" value="IQ"/>
    <property type="match status" value="1"/>
</dbReference>
<dbReference type="GeneTree" id="ENSGT00940000168095"/>
<name>H2YER9_CIOSA</name>
<proteinExistence type="predicted"/>
<feature type="compositionally biased region" description="Basic and acidic residues" evidence="1">
    <location>
        <begin position="1"/>
        <end position="12"/>
    </location>
</feature>
<dbReference type="FunCoup" id="H2YER9">
    <property type="interactions" value="1"/>
</dbReference>
<dbReference type="InterPro" id="IPR003117">
    <property type="entry name" value="cAMP_dep_PK_reg_su_I/II_a/b"/>
</dbReference>
<dbReference type="eggNOG" id="ENOG502SAH7">
    <property type="taxonomic scope" value="Eukaryota"/>
</dbReference>
<feature type="region of interest" description="Disordered" evidence="1">
    <location>
        <begin position="1"/>
        <end position="33"/>
    </location>
</feature>
<feature type="compositionally biased region" description="Basic residues" evidence="1">
    <location>
        <begin position="20"/>
        <end position="30"/>
    </location>
</feature>
<dbReference type="GO" id="GO:0005516">
    <property type="term" value="F:calmodulin binding"/>
    <property type="evidence" value="ECO:0007669"/>
    <property type="project" value="TreeGrafter"/>
</dbReference>
<evidence type="ECO:0000313" key="3">
    <source>
        <dbReference type="Ensembl" id="ENSCSAVP00000003817.1"/>
    </source>
</evidence>
<dbReference type="PANTHER" id="PTHR10699:SF27">
    <property type="entry name" value="RIIA DOMAIN-CONTAINING PROTEIN"/>
    <property type="match status" value="1"/>
</dbReference>
<dbReference type="PANTHER" id="PTHR10699">
    <property type="entry name" value="NEUROMODULIN"/>
    <property type="match status" value="1"/>
</dbReference>
<organism evidence="3 4">
    <name type="scientific">Ciona savignyi</name>
    <name type="common">Pacific transparent sea squirt</name>
    <dbReference type="NCBI Taxonomy" id="51511"/>
    <lineage>
        <taxon>Eukaryota</taxon>
        <taxon>Metazoa</taxon>
        <taxon>Chordata</taxon>
        <taxon>Tunicata</taxon>
        <taxon>Ascidiacea</taxon>
        <taxon>Phlebobranchia</taxon>
        <taxon>Cionidae</taxon>
        <taxon>Ciona</taxon>
    </lineage>
</organism>
<evidence type="ECO:0000256" key="1">
    <source>
        <dbReference type="SAM" id="MobiDB-lite"/>
    </source>
</evidence>
<dbReference type="SUPFAM" id="SSF47391">
    <property type="entry name" value="Dimerization-anchoring domain of cAMP-dependent PK regulatory subunit"/>
    <property type="match status" value="1"/>
</dbReference>
<reference evidence="3" key="2">
    <citation type="submission" date="2025-08" db="UniProtKB">
        <authorList>
            <consortium name="Ensembl"/>
        </authorList>
    </citation>
    <scope>IDENTIFICATION</scope>
</reference>
<dbReference type="HOGENOM" id="CLU_1207163_0_0_1"/>
<dbReference type="CDD" id="cd23767">
    <property type="entry name" value="IQCD"/>
    <property type="match status" value="1"/>
</dbReference>
<sequence length="230" mass="25699">MANEQTKVETNRDVPVAQERRKKRRRRRSRASVDYEEMSVRYGAVKLQVPSGFKQLLENLSREILREQPKNIPNFAAAYFNRLLERREQGFADGNLVSERIVELEDAAPLAAVEEVMSPVNVGAEEVAPTIQTAAEEEEEMPDLTDPEVEKAATLIQASFRGFASRKSVASEKQPNTKQMKILHKLADEPQTSQQADSTSAGTTSFAKDALVDALFEAGEEENLKKIHSP</sequence>
<dbReference type="InParanoid" id="H2YER9"/>
<dbReference type="Gene3D" id="1.20.890.10">
    <property type="entry name" value="cAMP-dependent protein kinase regulatory subunit, dimerization-anchoring domain"/>
    <property type="match status" value="1"/>
</dbReference>
<feature type="region of interest" description="Disordered" evidence="1">
    <location>
        <begin position="165"/>
        <end position="204"/>
    </location>
</feature>
<feature type="domain" description="RIIa" evidence="2">
    <location>
        <begin position="51"/>
        <end position="88"/>
    </location>
</feature>
<reference evidence="4" key="1">
    <citation type="submission" date="2003-08" db="EMBL/GenBank/DDBJ databases">
        <authorList>
            <person name="Birren B."/>
            <person name="Nusbaum C."/>
            <person name="Abebe A."/>
            <person name="Abouelleil A."/>
            <person name="Adekoya E."/>
            <person name="Ait-zahra M."/>
            <person name="Allen N."/>
            <person name="Allen T."/>
            <person name="An P."/>
            <person name="Anderson M."/>
            <person name="Anderson S."/>
            <person name="Arachchi H."/>
            <person name="Armbruster J."/>
            <person name="Bachantsang P."/>
            <person name="Baldwin J."/>
            <person name="Barry A."/>
            <person name="Bayul T."/>
            <person name="Blitshsteyn B."/>
            <person name="Bloom T."/>
            <person name="Blye J."/>
            <person name="Boguslavskiy L."/>
            <person name="Borowsky M."/>
            <person name="Boukhgalter B."/>
            <person name="Brunache A."/>
            <person name="Butler J."/>
            <person name="Calixte N."/>
            <person name="Calvo S."/>
            <person name="Camarata J."/>
            <person name="Campo K."/>
            <person name="Chang J."/>
            <person name="Cheshatsang Y."/>
            <person name="Citroen M."/>
            <person name="Collymore A."/>
            <person name="Considine T."/>
            <person name="Cook A."/>
            <person name="Cooke P."/>
            <person name="Corum B."/>
            <person name="Cuomo C."/>
            <person name="David R."/>
            <person name="Dawoe T."/>
            <person name="Degray S."/>
            <person name="Dodge S."/>
            <person name="Dooley K."/>
            <person name="Dorje P."/>
            <person name="Dorjee K."/>
            <person name="Dorris L."/>
            <person name="Duffey N."/>
            <person name="Dupes A."/>
            <person name="Elkins T."/>
            <person name="Engels R."/>
            <person name="Erickson J."/>
            <person name="Farina A."/>
            <person name="Faro S."/>
            <person name="Ferreira P."/>
            <person name="Fischer H."/>
            <person name="Fitzgerald M."/>
            <person name="Foley K."/>
            <person name="Gage D."/>
            <person name="Galagan J."/>
            <person name="Gearin G."/>
            <person name="Gnerre S."/>
            <person name="Gnirke A."/>
            <person name="Goyette A."/>
            <person name="Graham J."/>
            <person name="Grandbois E."/>
            <person name="Gyaltsen K."/>
            <person name="Hafez N."/>
            <person name="Hagopian D."/>
            <person name="Hagos B."/>
            <person name="Hall J."/>
            <person name="Hatcher B."/>
            <person name="Heller A."/>
            <person name="Higgins H."/>
            <person name="Honan T."/>
            <person name="Horn A."/>
            <person name="Houde N."/>
            <person name="Hughes L."/>
            <person name="Hulme W."/>
            <person name="Husby E."/>
            <person name="Iliev I."/>
            <person name="Jaffe D."/>
            <person name="Jones C."/>
            <person name="Kamal M."/>
            <person name="Kamat A."/>
            <person name="Kamvysselis M."/>
            <person name="Karlsson E."/>
            <person name="Kells C."/>
            <person name="Kieu A."/>
            <person name="Kisner P."/>
            <person name="Kodira C."/>
            <person name="Kulbokas E."/>
            <person name="Labutti K."/>
            <person name="Lama D."/>
            <person name="Landers T."/>
            <person name="Leger J."/>
            <person name="Levine S."/>
            <person name="Lewis D."/>
            <person name="Lewis T."/>
            <person name="Lindblad-toh K."/>
            <person name="Liu X."/>
            <person name="Lokyitsang T."/>
            <person name="Lokyitsang Y."/>
            <person name="Lucien O."/>
            <person name="Lui A."/>
            <person name="Ma L.J."/>
            <person name="Mabbitt R."/>
            <person name="Macdonald J."/>
            <person name="Maclean C."/>
            <person name="Major J."/>
            <person name="Manning J."/>
            <person name="Marabella R."/>
            <person name="Maru K."/>
            <person name="Matthews C."/>
            <person name="Mauceli E."/>
            <person name="Mccarthy M."/>
            <person name="Mcdonough S."/>
            <person name="Mcghee T."/>
            <person name="Meldrim J."/>
            <person name="Meneus L."/>
            <person name="Mesirov J."/>
            <person name="Mihalev A."/>
            <person name="Mihova T."/>
            <person name="Mikkelsen T."/>
            <person name="Mlenga V."/>
            <person name="Moru K."/>
            <person name="Mozes J."/>
            <person name="Mulrain L."/>
            <person name="Munson G."/>
            <person name="Naylor J."/>
            <person name="Newes C."/>
            <person name="Nguyen C."/>
            <person name="Nguyen N."/>
            <person name="Nguyen T."/>
            <person name="Nicol R."/>
            <person name="Nielsen C."/>
            <person name="Nizzari M."/>
            <person name="Norbu C."/>
            <person name="Norbu N."/>
            <person name="O'donnell P."/>
            <person name="Okoawo O."/>
            <person name="O'leary S."/>
            <person name="Omotosho B."/>
            <person name="O'neill K."/>
            <person name="Osman S."/>
            <person name="Parker S."/>
            <person name="Perrin D."/>
            <person name="Phunkhang P."/>
            <person name="Piqani B."/>
            <person name="Purcell S."/>
            <person name="Rachupka T."/>
            <person name="Ramasamy U."/>
            <person name="Rameau R."/>
            <person name="Ray V."/>
            <person name="Raymond C."/>
            <person name="Retta R."/>
            <person name="Richardson S."/>
            <person name="Rise C."/>
            <person name="Rodriguez J."/>
            <person name="Rogers J."/>
            <person name="Rogov P."/>
            <person name="Rutman M."/>
            <person name="Schupbach R."/>
            <person name="Seaman C."/>
            <person name="Settipalli S."/>
            <person name="Sharpe T."/>
            <person name="Sheridan J."/>
            <person name="Sherpa N."/>
            <person name="Shi J."/>
            <person name="Smirnov S."/>
            <person name="Smith C."/>
            <person name="Sougnez C."/>
            <person name="Spencer B."/>
            <person name="Stalker J."/>
            <person name="Stange-thomann N."/>
            <person name="Stavropoulos S."/>
            <person name="Stetson K."/>
            <person name="Stone C."/>
            <person name="Stone S."/>
            <person name="Stubbs M."/>
            <person name="Talamas J."/>
            <person name="Tchuinga P."/>
            <person name="Tenzing P."/>
            <person name="Tesfaye S."/>
            <person name="Theodore J."/>
            <person name="Thoulutsang Y."/>
            <person name="Topham K."/>
            <person name="Towey S."/>
            <person name="Tsamla T."/>
            <person name="Tsomo N."/>
            <person name="Vallee D."/>
            <person name="Vassiliev H."/>
            <person name="Venkataraman V."/>
            <person name="Vinson J."/>
            <person name="Vo A."/>
            <person name="Wade C."/>
            <person name="Wang S."/>
            <person name="Wangchuk T."/>
            <person name="Wangdi T."/>
            <person name="Whittaker C."/>
            <person name="Wilkinson J."/>
            <person name="Wu Y."/>
            <person name="Wyman D."/>
            <person name="Yadav S."/>
            <person name="Yang S."/>
            <person name="Yang X."/>
            <person name="Yeager S."/>
            <person name="Yee E."/>
            <person name="Young G."/>
            <person name="Zainoun J."/>
            <person name="Zembeck L."/>
            <person name="Zimmer A."/>
            <person name="Zody M."/>
            <person name="Lander E."/>
        </authorList>
    </citation>
    <scope>NUCLEOTIDE SEQUENCE [LARGE SCALE GENOMIC DNA]</scope>
</reference>
<dbReference type="Pfam" id="PF02197">
    <property type="entry name" value="RIIa"/>
    <property type="match status" value="1"/>
</dbReference>
<dbReference type="Proteomes" id="UP000007875">
    <property type="component" value="Unassembled WGS sequence"/>
</dbReference>
<dbReference type="AlphaFoldDB" id="H2YER9"/>